<reference evidence="3" key="1">
    <citation type="submission" date="2022-11" db="UniProtKB">
        <authorList>
            <consortium name="WormBaseParasite"/>
        </authorList>
    </citation>
    <scope>IDENTIFICATION</scope>
</reference>
<keyword evidence="2" id="KW-1185">Reference proteome</keyword>
<dbReference type="AlphaFoldDB" id="A0A914M8W8"/>
<organism evidence="2 3">
    <name type="scientific">Meloidogyne incognita</name>
    <name type="common">Southern root-knot nematode worm</name>
    <name type="synonym">Oxyuris incognita</name>
    <dbReference type="NCBI Taxonomy" id="6306"/>
    <lineage>
        <taxon>Eukaryota</taxon>
        <taxon>Metazoa</taxon>
        <taxon>Ecdysozoa</taxon>
        <taxon>Nematoda</taxon>
        <taxon>Chromadorea</taxon>
        <taxon>Rhabditida</taxon>
        <taxon>Tylenchina</taxon>
        <taxon>Tylenchomorpha</taxon>
        <taxon>Tylenchoidea</taxon>
        <taxon>Meloidogynidae</taxon>
        <taxon>Meloidogyninae</taxon>
        <taxon>Meloidogyne</taxon>
        <taxon>Meloidogyne incognita group</taxon>
    </lineage>
</organism>
<accession>A0A914M8W8</accession>
<sequence>MGERNVDLSAYVPPDVRNTGALGGGQLQVELDDEDDHFGGGPPRPPQATIYSETASSATACPGEAEILQTVELHQLPGRDKKVDIGTELPEL</sequence>
<dbReference type="Proteomes" id="UP000887563">
    <property type="component" value="Unplaced"/>
</dbReference>
<protein>
    <submittedName>
        <fullName evidence="3">Candidate secreted effector</fullName>
    </submittedName>
</protein>
<proteinExistence type="predicted"/>
<evidence type="ECO:0000256" key="1">
    <source>
        <dbReference type="SAM" id="MobiDB-lite"/>
    </source>
</evidence>
<evidence type="ECO:0000313" key="2">
    <source>
        <dbReference type="Proteomes" id="UP000887563"/>
    </source>
</evidence>
<evidence type="ECO:0000313" key="3">
    <source>
        <dbReference type="WBParaSite" id="Minc3s01140g21113"/>
    </source>
</evidence>
<name>A0A914M8W8_MELIC</name>
<dbReference type="WBParaSite" id="Minc3s01140g21113">
    <property type="protein sequence ID" value="Minc3s01140g21113"/>
    <property type="gene ID" value="Minc3s01140g21113"/>
</dbReference>
<feature type="region of interest" description="Disordered" evidence="1">
    <location>
        <begin position="1"/>
        <end position="23"/>
    </location>
</feature>